<feature type="compositionally biased region" description="Low complexity" evidence="1">
    <location>
        <begin position="18"/>
        <end position="37"/>
    </location>
</feature>
<gene>
    <name evidence="2" type="ORF">UFOVP368_7</name>
</gene>
<feature type="region of interest" description="Disordered" evidence="1">
    <location>
        <begin position="1"/>
        <end position="58"/>
    </location>
</feature>
<sequence length="232" mass="25587">MTDEDIFGTNPIAEEQVEATPEAVEPEPVAEQPAETPVAPPVVTPEPAKPEPGHVPLSAMLDERERRQKLEAELARYQAQQAPPEPLDVYDPEQLAGYTSQQVLNTKLDISEEMTRDKFGDELVDKAREWALQRFSQDPSYQAQVLRQRNPWKHVVEQFQRDQIASQVSLSDFEQFQAWKAANATLAQQTAAPVAAQTPLVQPPPSLASAPSAGSSVQPKPDPAAETLNAMF</sequence>
<feature type="compositionally biased region" description="Low complexity" evidence="1">
    <location>
        <begin position="207"/>
        <end position="216"/>
    </location>
</feature>
<proteinExistence type="predicted"/>
<feature type="compositionally biased region" description="Low complexity" evidence="1">
    <location>
        <begin position="188"/>
        <end position="200"/>
    </location>
</feature>
<dbReference type="EMBL" id="LR798303">
    <property type="protein sequence ID" value="CAB5222432.1"/>
    <property type="molecule type" value="Genomic_DNA"/>
</dbReference>
<evidence type="ECO:0000256" key="1">
    <source>
        <dbReference type="SAM" id="MobiDB-lite"/>
    </source>
</evidence>
<protein>
    <submittedName>
        <fullName evidence="2">Uncharacterized protein</fullName>
    </submittedName>
</protein>
<evidence type="ECO:0000313" key="2">
    <source>
        <dbReference type="EMBL" id="CAB5222432.1"/>
    </source>
</evidence>
<accession>A0A6J7X0B1</accession>
<reference evidence="2" key="1">
    <citation type="submission" date="2020-05" db="EMBL/GenBank/DDBJ databases">
        <authorList>
            <person name="Chiriac C."/>
            <person name="Salcher M."/>
            <person name="Ghai R."/>
            <person name="Kavagutti S V."/>
        </authorList>
    </citation>
    <scope>NUCLEOTIDE SEQUENCE</scope>
</reference>
<organism evidence="2">
    <name type="scientific">uncultured Caudovirales phage</name>
    <dbReference type="NCBI Taxonomy" id="2100421"/>
    <lineage>
        <taxon>Viruses</taxon>
        <taxon>Duplodnaviria</taxon>
        <taxon>Heunggongvirae</taxon>
        <taxon>Uroviricota</taxon>
        <taxon>Caudoviricetes</taxon>
        <taxon>Peduoviridae</taxon>
        <taxon>Maltschvirus</taxon>
        <taxon>Maltschvirus maltsch</taxon>
    </lineage>
</organism>
<name>A0A6J7X0B1_9CAUD</name>
<feature type="region of interest" description="Disordered" evidence="1">
    <location>
        <begin position="188"/>
        <end position="232"/>
    </location>
</feature>